<dbReference type="PANTHER" id="PTHR43433:SF5">
    <property type="entry name" value="AB HYDROLASE-1 DOMAIN-CONTAINING PROTEIN"/>
    <property type="match status" value="1"/>
</dbReference>
<feature type="domain" description="AB hydrolase-1" evidence="1">
    <location>
        <begin position="33"/>
        <end position="263"/>
    </location>
</feature>
<evidence type="ECO:0000313" key="2">
    <source>
        <dbReference type="EMBL" id="MBZ5962911.1"/>
    </source>
</evidence>
<dbReference type="GO" id="GO:0016787">
    <property type="term" value="F:hydrolase activity"/>
    <property type="evidence" value="ECO:0007669"/>
    <property type="project" value="UniProtKB-KW"/>
</dbReference>
<dbReference type="Gene3D" id="3.40.50.1820">
    <property type="entry name" value="alpha/beta hydrolase"/>
    <property type="match status" value="1"/>
</dbReference>
<organism evidence="2 3">
    <name type="scientific">Leuconostoc gasicomitatum</name>
    <dbReference type="NCBI Taxonomy" id="115778"/>
    <lineage>
        <taxon>Bacteria</taxon>
        <taxon>Bacillati</taxon>
        <taxon>Bacillota</taxon>
        <taxon>Bacilli</taxon>
        <taxon>Lactobacillales</taxon>
        <taxon>Lactobacillaceae</taxon>
        <taxon>Leuconostoc</taxon>
        <taxon>Leuconostoc gelidum group</taxon>
    </lineage>
</organism>
<dbReference type="SUPFAM" id="SSF53474">
    <property type="entry name" value="alpha/beta-Hydrolases"/>
    <property type="match status" value="1"/>
</dbReference>
<accession>A0A9Q3XUK1</accession>
<keyword evidence="2" id="KW-0378">Hydrolase</keyword>
<dbReference type="PRINTS" id="PR00111">
    <property type="entry name" value="ABHYDROLASE"/>
</dbReference>
<evidence type="ECO:0000259" key="1">
    <source>
        <dbReference type="Pfam" id="PF00561"/>
    </source>
</evidence>
<comment type="caution">
    <text evidence="2">The sequence shown here is derived from an EMBL/GenBank/DDBJ whole genome shotgun (WGS) entry which is preliminary data.</text>
</comment>
<dbReference type="EMBL" id="JAHBFI010000018">
    <property type="protein sequence ID" value="MBZ5962911.1"/>
    <property type="molecule type" value="Genomic_DNA"/>
</dbReference>
<protein>
    <submittedName>
        <fullName evidence="2">Alpha/beta hydrolase</fullName>
    </submittedName>
</protein>
<dbReference type="PANTHER" id="PTHR43433">
    <property type="entry name" value="HYDROLASE, ALPHA/BETA FOLD FAMILY PROTEIN"/>
    <property type="match status" value="1"/>
</dbReference>
<proteinExistence type="predicted"/>
<dbReference type="InterPro" id="IPR050471">
    <property type="entry name" value="AB_hydrolase"/>
</dbReference>
<reference evidence="2" key="1">
    <citation type="submission" date="2021-05" db="EMBL/GenBank/DDBJ databases">
        <title>Pangenome of Leuconostoc gelidum warrants species status for Leuconostoc gelidum subsp. gasicomitatum.</title>
        <authorList>
            <person name="Johansson P."/>
            <person name="Sade E."/>
            <person name="Hultman J."/>
            <person name="Auvinen P."/>
            <person name="Bjorkroth J."/>
        </authorList>
    </citation>
    <scope>NUCLEOTIDE SEQUENCE</scope>
    <source>
        <strain evidence="2">A.21.4</strain>
    </source>
</reference>
<dbReference type="AlphaFoldDB" id="A0A9Q3XUK1"/>
<dbReference type="InterPro" id="IPR000073">
    <property type="entry name" value="AB_hydrolase_1"/>
</dbReference>
<dbReference type="Proteomes" id="UP000752647">
    <property type="component" value="Unassembled WGS sequence"/>
</dbReference>
<gene>
    <name evidence="2" type="ORF">KIJ12_07120</name>
</gene>
<dbReference type="Pfam" id="PF00561">
    <property type="entry name" value="Abhydrolase_1"/>
    <property type="match status" value="1"/>
</dbReference>
<evidence type="ECO:0000313" key="3">
    <source>
        <dbReference type="Proteomes" id="UP000752647"/>
    </source>
</evidence>
<dbReference type="InterPro" id="IPR029058">
    <property type="entry name" value="AB_hydrolase_fold"/>
</dbReference>
<name>A0A9Q3XUK1_9LACO</name>
<sequence length="279" mass="31182">MANVQYINAPNLTIQTDHKVFAYRELGERQGIPIVFFNHLAGTLDNWDPRIIDGIAKHRWVITFDNQGVGLSNGKVPNTIQHMALDALDFIHVLGFEKIDILSFSMGGMIAQELIMLEPLLVGRLILAGTGPRGGVGIENVTKLSDRDTVRALLTLKDVKTYLFFTRTANGKQKAKEFLLRLKERQIDRDKSIGLKAYRTQLKAINDWGLAEPANLSEIKVPTLIVNGDADRMVPTVNSHVLNQRITGSDLIVYEDAGHGGIFQYYKSFISSALDFLNY</sequence>
<dbReference type="RefSeq" id="WP_224144255.1">
    <property type="nucleotide sequence ID" value="NZ_CBCPIF010000001.1"/>
</dbReference>